<dbReference type="SUPFAM" id="SSF56024">
    <property type="entry name" value="Phospholipase D/nuclease"/>
    <property type="match status" value="1"/>
</dbReference>
<dbReference type="GO" id="GO:0016891">
    <property type="term" value="F:RNA endonuclease activity producing 5'-phosphomonoesters, hydrolytic mechanism"/>
    <property type="evidence" value="ECO:0007669"/>
    <property type="project" value="TreeGrafter"/>
</dbReference>
<keyword evidence="6" id="KW-0443">Lipid metabolism</keyword>
<sequence length="206" mass="23297">MRRTGTAAIRTGHLDFPRARRVLFGLILLLLLPPYLSGACATQVTPVFDRDFRQVFLDVVSRSTDSIYLSIYIFKTDSPFQNSAADLQEALILAAKRGVEVHVLFEETDESDHFLMEANMDTARGLAYFGVNCYFYSAARMHTKLLVVDEHLTLMGSHNYTVSALRHNREASVLIESHEFAEVALSYIQSMMRKSQKLQEIGATKQ</sequence>
<evidence type="ECO:0000256" key="3">
    <source>
        <dbReference type="ARBA" id="ARBA00012027"/>
    </source>
</evidence>
<dbReference type="PANTHER" id="PTHR43856">
    <property type="entry name" value="CARDIOLIPIN HYDROLASE"/>
    <property type="match status" value="1"/>
</dbReference>
<dbReference type="Gene3D" id="3.30.870.10">
    <property type="entry name" value="Endonuclease Chain A"/>
    <property type="match status" value="1"/>
</dbReference>
<keyword evidence="5" id="KW-0442">Lipid degradation</keyword>
<evidence type="ECO:0000256" key="5">
    <source>
        <dbReference type="ARBA" id="ARBA00022963"/>
    </source>
</evidence>
<feature type="domain" description="PLD phosphodiesterase" evidence="7">
    <location>
        <begin position="137"/>
        <end position="164"/>
    </location>
</feature>
<dbReference type="eggNOG" id="COG1502">
    <property type="taxonomic scope" value="Bacteria"/>
</dbReference>
<dbReference type="EC" id="3.1.4.4" evidence="3"/>
<dbReference type="SMART" id="SM00155">
    <property type="entry name" value="PLDc"/>
    <property type="match status" value="1"/>
</dbReference>
<dbReference type="InterPro" id="IPR001736">
    <property type="entry name" value="PLipase_D/transphosphatidylase"/>
</dbReference>
<evidence type="ECO:0000256" key="2">
    <source>
        <dbReference type="ARBA" id="ARBA00008664"/>
    </source>
</evidence>
<dbReference type="EMBL" id="CP002432">
    <property type="protein sequence ID" value="ADU66111.1"/>
    <property type="molecule type" value="Genomic_DNA"/>
</dbReference>
<dbReference type="Proteomes" id="UP000002572">
    <property type="component" value="Chromosome"/>
</dbReference>
<name>E6W675_DESIS</name>
<protein>
    <recommendedName>
        <fullName evidence="3">phospholipase D</fullName>
        <ecNumber evidence="3">3.1.4.4</ecNumber>
    </recommendedName>
</protein>
<evidence type="ECO:0000256" key="1">
    <source>
        <dbReference type="ARBA" id="ARBA00000798"/>
    </source>
</evidence>
<evidence type="ECO:0000256" key="4">
    <source>
        <dbReference type="ARBA" id="ARBA00022801"/>
    </source>
</evidence>
<dbReference type="HOGENOM" id="CLU_1330160_0_0_0"/>
<dbReference type="GO" id="GO:0004630">
    <property type="term" value="F:phospholipase D activity"/>
    <property type="evidence" value="ECO:0007669"/>
    <property type="project" value="UniProtKB-EC"/>
</dbReference>
<dbReference type="InterPro" id="IPR051406">
    <property type="entry name" value="PLD_domain"/>
</dbReference>
<dbReference type="GO" id="GO:0016042">
    <property type="term" value="P:lipid catabolic process"/>
    <property type="evidence" value="ECO:0007669"/>
    <property type="project" value="UniProtKB-KW"/>
</dbReference>
<accession>E6W675</accession>
<evidence type="ECO:0000313" key="8">
    <source>
        <dbReference type="EMBL" id="ADU66111.1"/>
    </source>
</evidence>
<dbReference type="GO" id="GO:0006793">
    <property type="term" value="P:phosphorus metabolic process"/>
    <property type="evidence" value="ECO:0007669"/>
    <property type="project" value="UniProtKB-ARBA"/>
</dbReference>
<reference evidence="8 9" key="1">
    <citation type="submission" date="2010-12" db="EMBL/GenBank/DDBJ databases">
        <title>Complete sequence of Desulfurispirillum indicum S5.</title>
        <authorList>
            <consortium name="US DOE Joint Genome Institute"/>
            <person name="Lucas S."/>
            <person name="Copeland A."/>
            <person name="Lapidus A."/>
            <person name="Cheng J.-F."/>
            <person name="Goodwin L."/>
            <person name="Pitluck S."/>
            <person name="Chertkov O."/>
            <person name="Held B."/>
            <person name="Detter J.C."/>
            <person name="Han C."/>
            <person name="Tapia R."/>
            <person name="Land M."/>
            <person name="Hauser L."/>
            <person name="Kyrpides N."/>
            <person name="Ivanova N."/>
            <person name="Mikhailova N."/>
            <person name="Haggblom M."/>
            <person name="Rauschenbach I."/>
            <person name="Bini E."/>
            <person name="Woyke T."/>
        </authorList>
    </citation>
    <scope>NUCLEOTIDE SEQUENCE [LARGE SCALE GENOMIC DNA]</scope>
    <source>
        <strain evidence="9">ATCC BAA-1389 / DSM 22839 / S5</strain>
    </source>
</reference>
<organism evidence="8 9">
    <name type="scientific">Desulfurispirillum indicum (strain ATCC BAA-1389 / DSM 22839 / S5)</name>
    <dbReference type="NCBI Taxonomy" id="653733"/>
    <lineage>
        <taxon>Bacteria</taxon>
        <taxon>Pseudomonadati</taxon>
        <taxon>Chrysiogenota</taxon>
        <taxon>Chrysiogenia</taxon>
        <taxon>Chrysiogenales</taxon>
        <taxon>Chrysiogenaceae</taxon>
        <taxon>Desulfurispirillum</taxon>
    </lineage>
</organism>
<dbReference type="AlphaFoldDB" id="E6W675"/>
<keyword evidence="9" id="KW-1185">Reference proteome</keyword>
<comment type="catalytic activity">
    <reaction evidence="1">
        <text>a 1,2-diacyl-sn-glycero-3-phosphocholine + H2O = a 1,2-diacyl-sn-glycero-3-phosphate + choline + H(+)</text>
        <dbReference type="Rhea" id="RHEA:14445"/>
        <dbReference type="ChEBI" id="CHEBI:15354"/>
        <dbReference type="ChEBI" id="CHEBI:15377"/>
        <dbReference type="ChEBI" id="CHEBI:15378"/>
        <dbReference type="ChEBI" id="CHEBI:57643"/>
        <dbReference type="ChEBI" id="CHEBI:58608"/>
        <dbReference type="EC" id="3.1.4.4"/>
    </reaction>
</comment>
<dbReference type="KEGG" id="din:Selin_1376"/>
<dbReference type="STRING" id="653733.Selin_1376"/>
<dbReference type="InterPro" id="IPR025202">
    <property type="entry name" value="PLD-like_dom"/>
</dbReference>
<dbReference type="Pfam" id="PF13091">
    <property type="entry name" value="PLDc_2"/>
    <property type="match status" value="1"/>
</dbReference>
<dbReference type="InParanoid" id="E6W675"/>
<dbReference type="OrthoDB" id="270747at2"/>
<gene>
    <name evidence="8" type="ordered locus">Selin_1376</name>
</gene>
<dbReference type="PANTHER" id="PTHR43856:SF1">
    <property type="entry name" value="MITOCHONDRIAL CARDIOLIPIN HYDROLASE"/>
    <property type="match status" value="1"/>
</dbReference>
<dbReference type="RefSeq" id="WP_013505992.1">
    <property type="nucleotide sequence ID" value="NC_014836.1"/>
</dbReference>
<evidence type="ECO:0000313" key="9">
    <source>
        <dbReference type="Proteomes" id="UP000002572"/>
    </source>
</evidence>
<keyword evidence="4" id="KW-0378">Hydrolase</keyword>
<dbReference type="PROSITE" id="PS50035">
    <property type="entry name" value="PLD"/>
    <property type="match status" value="1"/>
</dbReference>
<evidence type="ECO:0000256" key="6">
    <source>
        <dbReference type="ARBA" id="ARBA00023098"/>
    </source>
</evidence>
<evidence type="ECO:0000259" key="7">
    <source>
        <dbReference type="PROSITE" id="PS50035"/>
    </source>
</evidence>
<proteinExistence type="inferred from homology"/>
<comment type="similarity">
    <text evidence="2">Belongs to the phospholipase D family.</text>
</comment>